<organism evidence="1 2">
    <name type="scientific">Oleidesulfovibrio alaskensis (strain ATCC BAA-1058 / DSM 17464 / G20)</name>
    <name type="common">Desulfovibrio alaskensis</name>
    <dbReference type="NCBI Taxonomy" id="207559"/>
    <lineage>
        <taxon>Bacteria</taxon>
        <taxon>Pseudomonadati</taxon>
        <taxon>Thermodesulfobacteriota</taxon>
        <taxon>Desulfovibrionia</taxon>
        <taxon>Desulfovibrionales</taxon>
        <taxon>Desulfovibrionaceae</taxon>
        <taxon>Oleidesulfovibrio</taxon>
    </lineage>
</organism>
<keyword evidence="2" id="KW-1185">Reference proteome</keyword>
<dbReference type="EMBL" id="CP000112">
    <property type="protein sequence ID" value="ABB36982.2"/>
    <property type="molecule type" value="Genomic_DNA"/>
</dbReference>
<evidence type="ECO:0008006" key="3">
    <source>
        <dbReference type="Google" id="ProtNLM"/>
    </source>
</evidence>
<reference evidence="1 2" key="1">
    <citation type="journal article" date="2011" name="J. Bacteriol.">
        <title>Complete genome sequence and updated annotation of Desulfovibrio alaskensis G20.</title>
        <authorList>
            <person name="Hauser L.J."/>
            <person name="Land M.L."/>
            <person name="Brown S.D."/>
            <person name="Larimer F."/>
            <person name="Keller K.L."/>
            <person name="Rapp-Giles B.J."/>
            <person name="Price M.N."/>
            <person name="Lin M."/>
            <person name="Bruce D.C."/>
            <person name="Detter J.C."/>
            <person name="Tapia R."/>
            <person name="Han C.S."/>
            <person name="Goodwin L.A."/>
            <person name="Cheng J.F."/>
            <person name="Pitluck S."/>
            <person name="Copeland A."/>
            <person name="Lucas S."/>
            <person name="Nolan M."/>
            <person name="Lapidus A.L."/>
            <person name="Palumbo A.V."/>
            <person name="Wall J.D."/>
        </authorList>
    </citation>
    <scope>NUCLEOTIDE SEQUENCE [LARGE SCALE GENOMIC DNA]</scope>
    <source>
        <strain evidence="2">ATCC BAA 1058 / DSM 17464 / G20</strain>
    </source>
</reference>
<dbReference type="eggNOG" id="ENOG502ZP0Y">
    <property type="taxonomic scope" value="Bacteria"/>
</dbReference>
<dbReference type="AlphaFoldDB" id="Q317B4"/>
<name>Q317B4_OLEA2</name>
<evidence type="ECO:0000313" key="1">
    <source>
        <dbReference type="EMBL" id="ABB36982.2"/>
    </source>
</evidence>
<dbReference type="KEGG" id="dde:Dde_0181"/>
<proteinExistence type="predicted"/>
<dbReference type="HOGENOM" id="CLU_2301229_0_0_7"/>
<dbReference type="Pfam" id="PF16256">
    <property type="entry name" value="DUF4911"/>
    <property type="match status" value="1"/>
</dbReference>
<accession>Q317B4</accession>
<dbReference type="Proteomes" id="UP000002710">
    <property type="component" value="Chromosome"/>
</dbReference>
<dbReference type="InterPro" id="IPR032587">
    <property type="entry name" value="DUF4911"/>
</dbReference>
<protein>
    <recommendedName>
        <fullName evidence="3">DUF4911 domain-containing protein</fullName>
    </recommendedName>
</protein>
<evidence type="ECO:0000313" key="2">
    <source>
        <dbReference type="Proteomes" id="UP000002710"/>
    </source>
</evidence>
<dbReference type="STRING" id="207559.Dde_0181"/>
<gene>
    <name evidence="1" type="ordered locus">Dde_0181</name>
</gene>
<sequence>MPPLPPPRFSRRLYVHVAPADVGMFRFLLEAQDNLGYMSVINKFDGVLQVVFSPHQGREMRDFLQGMQQTIAFTISEPPACGPIAAHPAPQDAQADPRTR</sequence>
<dbReference type="RefSeq" id="WP_011366342.1">
    <property type="nucleotide sequence ID" value="NC_007519.1"/>
</dbReference>